<dbReference type="STRING" id="5762.D2VPA2"/>
<name>D2VPA2_NAEGR</name>
<dbReference type="PROSITE" id="PS50076">
    <property type="entry name" value="DNAJ_2"/>
    <property type="match status" value="1"/>
</dbReference>
<dbReference type="InterPro" id="IPR036869">
    <property type="entry name" value="J_dom_sf"/>
</dbReference>
<gene>
    <name evidence="5" type="ORF">NAEGRDRAFT_70783</name>
</gene>
<dbReference type="GeneID" id="8850687"/>
<feature type="domain" description="J" evidence="4">
    <location>
        <begin position="47"/>
        <end position="117"/>
    </location>
</feature>
<evidence type="ECO:0000256" key="2">
    <source>
        <dbReference type="SAM" id="Phobius"/>
    </source>
</evidence>
<evidence type="ECO:0000259" key="4">
    <source>
        <dbReference type="PROSITE" id="PS50076"/>
    </source>
</evidence>
<feature type="region of interest" description="Disordered" evidence="1">
    <location>
        <begin position="174"/>
        <end position="194"/>
    </location>
</feature>
<feature type="compositionally biased region" description="Basic residues" evidence="1">
    <location>
        <begin position="183"/>
        <end position="194"/>
    </location>
</feature>
<feature type="transmembrane region" description="Helical" evidence="2">
    <location>
        <begin position="142"/>
        <end position="167"/>
    </location>
</feature>
<keyword evidence="6" id="KW-1185">Reference proteome</keyword>
<dbReference type="PANTHER" id="PTHR24074">
    <property type="entry name" value="CO-CHAPERONE PROTEIN DJLA"/>
    <property type="match status" value="1"/>
</dbReference>
<evidence type="ECO:0000256" key="1">
    <source>
        <dbReference type="SAM" id="MobiDB-lite"/>
    </source>
</evidence>
<evidence type="ECO:0000313" key="6">
    <source>
        <dbReference type="Proteomes" id="UP000006671"/>
    </source>
</evidence>
<sequence>MFKKQTLCCLLLLATLFLLSTFLSTPINCQEQSDDNSSESPFSNQYDYYQVLGISQNATTQEIKAAYRKLVMKYHPDKHRNKSMEEQEKINQTYQKIAQAYEVLSNPEQRQQYDAFKDFAESIGLDEAFIEMLVYLLIGSGYLLLAVIVLILIIIVLLVSISCYCICKCCCCRSSGSSEKSKSEKKHSKKEKQH</sequence>
<evidence type="ECO:0000313" key="5">
    <source>
        <dbReference type="EMBL" id="EFC41323.1"/>
    </source>
</evidence>
<dbReference type="Gene3D" id="1.10.287.110">
    <property type="entry name" value="DnaJ domain"/>
    <property type="match status" value="1"/>
</dbReference>
<dbReference type="EMBL" id="GG738886">
    <property type="protein sequence ID" value="EFC41323.1"/>
    <property type="molecule type" value="Genomic_DNA"/>
</dbReference>
<organism evidence="6">
    <name type="scientific">Naegleria gruberi</name>
    <name type="common">Amoeba</name>
    <dbReference type="NCBI Taxonomy" id="5762"/>
    <lineage>
        <taxon>Eukaryota</taxon>
        <taxon>Discoba</taxon>
        <taxon>Heterolobosea</taxon>
        <taxon>Tetramitia</taxon>
        <taxon>Eutetramitia</taxon>
        <taxon>Vahlkampfiidae</taxon>
        <taxon>Naegleria</taxon>
    </lineage>
</organism>
<dbReference type="Proteomes" id="UP000006671">
    <property type="component" value="Unassembled WGS sequence"/>
</dbReference>
<dbReference type="AlphaFoldDB" id="D2VPA2"/>
<dbReference type="CDD" id="cd06257">
    <property type="entry name" value="DnaJ"/>
    <property type="match status" value="1"/>
</dbReference>
<dbReference type="eggNOG" id="KOG0713">
    <property type="taxonomic scope" value="Eukaryota"/>
</dbReference>
<dbReference type="Pfam" id="PF00226">
    <property type="entry name" value="DnaJ"/>
    <property type="match status" value="1"/>
</dbReference>
<dbReference type="RefSeq" id="XP_002674067.1">
    <property type="nucleotide sequence ID" value="XM_002674021.1"/>
</dbReference>
<dbReference type="OrthoDB" id="10250354at2759"/>
<dbReference type="SUPFAM" id="SSF46565">
    <property type="entry name" value="Chaperone J-domain"/>
    <property type="match status" value="1"/>
</dbReference>
<keyword evidence="2" id="KW-0472">Membrane</keyword>
<feature type="signal peptide" evidence="3">
    <location>
        <begin position="1"/>
        <end position="24"/>
    </location>
</feature>
<feature type="chain" id="PRO_5003038631" evidence="3">
    <location>
        <begin position="25"/>
        <end position="194"/>
    </location>
</feature>
<dbReference type="InterPro" id="IPR050817">
    <property type="entry name" value="DjlA_DnaK_co-chaperone"/>
</dbReference>
<dbReference type="InterPro" id="IPR001623">
    <property type="entry name" value="DnaJ_domain"/>
</dbReference>
<dbReference type="OMA" id="LMLICIM"/>
<dbReference type="SMART" id="SM00271">
    <property type="entry name" value="DnaJ"/>
    <property type="match status" value="1"/>
</dbReference>
<dbReference type="InterPro" id="IPR018253">
    <property type="entry name" value="DnaJ_domain_CS"/>
</dbReference>
<evidence type="ECO:0000256" key="3">
    <source>
        <dbReference type="SAM" id="SignalP"/>
    </source>
</evidence>
<reference evidence="5 6" key="1">
    <citation type="journal article" date="2010" name="Cell">
        <title>The genome of Naegleria gruberi illuminates early eukaryotic versatility.</title>
        <authorList>
            <person name="Fritz-Laylin L.K."/>
            <person name="Prochnik S.E."/>
            <person name="Ginger M.L."/>
            <person name="Dacks J.B."/>
            <person name="Carpenter M.L."/>
            <person name="Field M.C."/>
            <person name="Kuo A."/>
            <person name="Paredez A."/>
            <person name="Chapman J."/>
            <person name="Pham J."/>
            <person name="Shu S."/>
            <person name="Neupane R."/>
            <person name="Cipriano M."/>
            <person name="Mancuso J."/>
            <person name="Tu H."/>
            <person name="Salamov A."/>
            <person name="Lindquist E."/>
            <person name="Shapiro H."/>
            <person name="Lucas S."/>
            <person name="Grigoriev I.V."/>
            <person name="Cande W.Z."/>
            <person name="Fulton C."/>
            <person name="Rokhsar D.S."/>
            <person name="Dawson S.C."/>
        </authorList>
    </citation>
    <scope>NUCLEOTIDE SEQUENCE [LARGE SCALE GENOMIC DNA]</scope>
    <source>
        <strain evidence="5 6">NEG-M</strain>
    </source>
</reference>
<proteinExistence type="predicted"/>
<dbReference type="PRINTS" id="PR00625">
    <property type="entry name" value="JDOMAIN"/>
</dbReference>
<keyword evidence="2" id="KW-0812">Transmembrane</keyword>
<dbReference type="PROSITE" id="PS00636">
    <property type="entry name" value="DNAJ_1"/>
    <property type="match status" value="1"/>
</dbReference>
<protein>
    <submittedName>
        <fullName evidence="5">Predicted protein</fullName>
    </submittedName>
</protein>
<dbReference type="InParanoid" id="D2VPA2"/>
<accession>D2VPA2</accession>
<dbReference type="VEuPathDB" id="AmoebaDB:NAEGRDRAFT_70783"/>
<keyword evidence="2" id="KW-1133">Transmembrane helix</keyword>
<dbReference type="KEGG" id="ngr:NAEGRDRAFT_70783"/>
<keyword evidence="3" id="KW-0732">Signal</keyword>